<dbReference type="InterPro" id="IPR014001">
    <property type="entry name" value="Helicase_ATP-bd"/>
</dbReference>
<dbReference type="Gene3D" id="2.40.50.40">
    <property type="match status" value="2"/>
</dbReference>
<dbReference type="InterPro" id="IPR000330">
    <property type="entry name" value="SNF2_N"/>
</dbReference>
<dbReference type="InterPro" id="IPR016197">
    <property type="entry name" value="Chromo-like_dom_sf"/>
</dbReference>
<keyword evidence="16" id="KW-1185">Reference proteome</keyword>
<dbReference type="SMART" id="SM00298">
    <property type="entry name" value="CHROMO"/>
    <property type="match status" value="2"/>
</dbReference>
<dbReference type="GO" id="GO:0016887">
    <property type="term" value="F:ATP hydrolysis activity"/>
    <property type="evidence" value="ECO:0007669"/>
    <property type="project" value="TreeGrafter"/>
</dbReference>
<dbReference type="PANTHER" id="PTHR45623">
    <property type="entry name" value="CHROMODOMAIN-HELICASE-DNA-BINDING PROTEIN 3-RELATED-RELATED"/>
    <property type="match status" value="1"/>
</dbReference>
<dbReference type="SUPFAM" id="SSF52540">
    <property type="entry name" value="P-loop containing nucleoside triphosphate hydrolases"/>
    <property type="match status" value="2"/>
</dbReference>
<gene>
    <name evidence="15" type="primary">CHD2</name>
    <name evidence="15" type="synonym">chd2</name>
</gene>
<keyword evidence="7" id="KW-0238">DNA-binding</keyword>
<feature type="compositionally biased region" description="Basic residues" evidence="11">
    <location>
        <begin position="1123"/>
        <end position="1137"/>
    </location>
</feature>
<dbReference type="GO" id="GO:0005634">
    <property type="term" value="C:nucleus"/>
    <property type="evidence" value="ECO:0007669"/>
    <property type="project" value="UniProtKB-SubCell"/>
</dbReference>
<proteinExistence type="predicted"/>
<feature type="region of interest" description="Disordered" evidence="11">
    <location>
        <begin position="1038"/>
        <end position="1158"/>
    </location>
</feature>
<reference evidence="15" key="1">
    <citation type="submission" date="2025-08" db="UniProtKB">
        <authorList>
            <consortium name="Ensembl"/>
        </authorList>
    </citation>
    <scope>IDENTIFICATION</scope>
</reference>
<feature type="domain" description="Chromo" evidence="12">
    <location>
        <begin position="2"/>
        <end position="71"/>
    </location>
</feature>
<dbReference type="GO" id="GO:0003682">
    <property type="term" value="F:chromatin binding"/>
    <property type="evidence" value="ECO:0007669"/>
    <property type="project" value="TreeGrafter"/>
</dbReference>
<dbReference type="InterPro" id="IPR023779">
    <property type="entry name" value="Chromodomain_CS"/>
</dbReference>
<dbReference type="GO" id="GO:0005524">
    <property type="term" value="F:ATP binding"/>
    <property type="evidence" value="ECO:0007669"/>
    <property type="project" value="UniProtKB-KW"/>
</dbReference>
<feature type="domain" description="Chromo" evidence="12">
    <location>
        <begin position="96"/>
        <end position="163"/>
    </location>
</feature>
<dbReference type="InterPro" id="IPR056302">
    <property type="entry name" value="CHD1-2/Hrp3_HTH"/>
</dbReference>
<sequence>MYSVEENGDPSAGFDPEKDERETHYLIKWKGWSYIHNTWESMDSLTLQKVKGLKKLDNFIRKNDELNSWLNRASPEDIEYHNCQQELSCDLSKQFQIVERVIGKTSPSPKSVPSSNEPEYLCKWMGLPYVESSWEDGALIKNKFPKCVEGFDSRNCSKTVPSKDCKVLKQRPRFVALKTQPTYIGSETLELRDYQLDGLNWLAHSWCRCNSVILADEMGLGKTIQTISFLSYLHHHHQLYGPFLLVVPLSTLTSWQREFETWAPDMNVVVYIGDVMSRKTIRDYEWVNHQTKRIRFNALLTTYEILLKDKGVLGNINWACLGVDEAHRLKNDDSLLYKTLIDFRSNHRLLITGTPLQNSLKELWSLLHFLMPDKFDLWETFEEEHGQGTANGYQTLHKVLEPFLLRRVKKDVEKSLPAKVEQILRVDMSASQKQFYKWILTRNYKALSKSTRGSSSGFLNIVMELKKCCNHGFLIKQPEEGDSATQQEHLLVNTLCVGSGKLVLLDKLLTRLKERGNRVLIFSQMVRMLDILAEYLAMKRYTFQRLDGSIKGEIRKQALDHFNAEGSEDFCFLLSTRAGGLGINLASADTVVIFDSDWNPQNDLQAQARAHRIGQKKQVNIYRLVTKGTVEEDIIERAKKKMVLDHLVIQRMDTTGRTPLLTAFSVHSSNPFNKEELTAILKFGAEELFKEAEGEESEPQEMDIEEILRLAETRESDQGSSATDELLSQFKVANFSNMEENGPELQDKNIRDWDDIIPEDQRRKLEEEERRREMDDIFLLPRSRSSTKRAKANDSDSDAGSKLKHRSSGSDSETDDSDDDRKPKRRGRPRARKNNVEGFTDAEIRRFIKAYKKFGCPLERLEAIARDSELVDKSIADLKRLAELIHSSCVAAVQEHEEHLKENPSEAKGPGKRRGINIKISGVQVNAKSIIQHEEEFEPLHKAVPSNPAERNKYLTCRVKIAHFDVDWEIAEDVQLLLGIYEHGFGNWDLIKTDPDLKLADKILPDDPSKKPQGKQLQTRADYLMKLLKKELDMNLCLPPQAKAKKRKPRVKKEKVKEDQNEGSSPRLSDNPSEEGEVKVCGAVQCRNSPAKKRQKKKDNKENKEKQGTPKKEKDGDKEKKGAKTKKEKAKAAKGRKSQGPVHITAGSDPVPIGDEDDELDQDTFSVCKERMRPVKKALKQLDKPDEGLSDQDQLQHTRTCLLKIGDRITECLKAYTDPEHAKTWRRNLWIFVSKFTEFGARKLHKLYKMALKKRSHEEEREDSGRSKPLRAETSSASRDSAGMQQSSKNHPAQSGPHAHHREPYNSAPKRHFGNDDRGEWHRDRKYGYAGNSNQPWQGDRHQPYDRYKDHYGDRRPHGDSYRSSGSYRNNSSPRKRSYDQYGNDRDQRPHRPYYESRHPDSKRRRSDEFRAPNYHQSRDGPPGPPPAQDFRRSSERRSPGPTGPEHYRPFHPDKPPGQQDPRSPGAQKSPQDSRSPPERPAETPKAGADPAWNNRKPS</sequence>
<keyword evidence="9" id="KW-0539">Nucleus</keyword>
<dbReference type="InterPro" id="IPR040793">
    <property type="entry name" value="CDH1_2_SANT_HL1"/>
</dbReference>
<keyword evidence="5" id="KW-0067">ATP-binding</keyword>
<dbReference type="GeneTree" id="ENSGT00940000155888"/>
<feature type="compositionally biased region" description="Basic residues" evidence="11">
    <location>
        <begin position="1043"/>
        <end position="1054"/>
    </location>
</feature>
<comment type="subcellular location">
    <subcellularLocation>
        <location evidence="1">Nucleus</location>
    </subcellularLocation>
</comment>
<feature type="compositionally biased region" description="Basic and acidic residues" evidence="11">
    <location>
        <begin position="1339"/>
        <end position="1361"/>
    </location>
</feature>
<dbReference type="Pfam" id="PF00271">
    <property type="entry name" value="Helicase_C"/>
    <property type="match status" value="1"/>
</dbReference>
<dbReference type="PROSITE" id="PS00598">
    <property type="entry name" value="CHROMO_1"/>
    <property type="match status" value="2"/>
</dbReference>
<evidence type="ECO:0000256" key="10">
    <source>
        <dbReference type="ARBA" id="ARBA00049360"/>
    </source>
</evidence>
<evidence type="ECO:0000313" key="16">
    <source>
        <dbReference type="Proteomes" id="UP000694546"/>
    </source>
</evidence>
<feature type="region of interest" description="Disordered" evidence="11">
    <location>
        <begin position="765"/>
        <end position="837"/>
    </location>
</feature>
<feature type="compositionally biased region" description="Polar residues" evidence="11">
    <location>
        <begin position="1062"/>
        <end position="1071"/>
    </location>
</feature>
<dbReference type="Pfam" id="PF13907">
    <property type="entry name" value="CHD1-like_C"/>
    <property type="match status" value="1"/>
</dbReference>
<keyword evidence="3" id="KW-0547">Nucleotide-binding</keyword>
<dbReference type="Pfam" id="PF00176">
    <property type="entry name" value="SNF2-rel_dom"/>
    <property type="match status" value="1"/>
</dbReference>
<evidence type="ECO:0000256" key="9">
    <source>
        <dbReference type="ARBA" id="ARBA00023242"/>
    </source>
</evidence>
<feature type="compositionally biased region" description="Basic and acidic residues" evidence="11">
    <location>
        <begin position="765"/>
        <end position="775"/>
    </location>
</feature>
<evidence type="ECO:0000256" key="7">
    <source>
        <dbReference type="ARBA" id="ARBA00023125"/>
    </source>
</evidence>
<dbReference type="Gene3D" id="3.40.50.10810">
    <property type="entry name" value="Tandem AAA-ATPase domain"/>
    <property type="match status" value="1"/>
</dbReference>
<dbReference type="Ensembl" id="ENSGMOT00000046254.1">
    <property type="protein sequence ID" value="ENSGMOP00000046378.1"/>
    <property type="gene ID" value="ENSGMOG00000002890.2"/>
</dbReference>
<dbReference type="SMART" id="SM01176">
    <property type="entry name" value="DUF4208"/>
    <property type="match status" value="1"/>
</dbReference>
<feature type="compositionally biased region" description="Basic and acidic residues" evidence="11">
    <location>
        <begin position="1099"/>
        <end position="1122"/>
    </location>
</feature>
<feature type="domain" description="Helicase C-terminal" evidence="14">
    <location>
        <begin position="504"/>
        <end position="655"/>
    </location>
</feature>
<feature type="compositionally biased region" description="Basic and acidic residues" evidence="11">
    <location>
        <begin position="1377"/>
        <end position="1411"/>
    </location>
</feature>
<evidence type="ECO:0000256" key="6">
    <source>
        <dbReference type="ARBA" id="ARBA00023015"/>
    </source>
</evidence>
<evidence type="ECO:0000256" key="3">
    <source>
        <dbReference type="ARBA" id="ARBA00022741"/>
    </source>
</evidence>
<keyword evidence="4" id="KW-0378">Hydrolase</keyword>
<keyword evidence="6" id="KW-0805">Transcription regulation</keyword>
<reference evidence="15" key="2">
    <citation type="submission" date="2025-09" db="UniProtKB">
        <authorList>
            <consortium name="Ensembl"/>
        </authorList>
    </citation>
    <scope>IDENTIFICATION</scope>
</reference>
<dbReference type="GO" id="GO:0003677">
    <property type="term" value="F:DNA binding"/>
    <property type="evidence" value="ECO:0007669"/>
    <property type="project" value="UniProtKB-KW"/>
</dbReference>
<accession>A0A8C5BI49</accession>
<name>A0A8C5BI49_GADMO</name>
<dbReference type="PROSITE" id="PS50013">
    <property type="entry name" value="CHROMO_2"/>
    <property type="match status" value="2"/>
</dbReference>
<comment type="catalytic activity">
    <reaction evidence="10">
        <text>ATP + H2O = ADP + phosphate + H(+)</text>
        <dbReference type="Rhea" id="RHEA:13065"/>
        <dbReference type="ChEBI" id="CHEBI:15377"/>
        <dbReference type="ChEBI" id="CHEBI:15378"/>
        <dbReference type="ChEBI" id="CHEBI:30616"/>
        <dbReference type="ChEBI" id="CHEBI:43474"/>
        <dbReference type="ChEBI" id="CHEBI:456216"/>
    </reaction>
</comment>
<dbReference type="InterPro" id="IPR001650">
    <property type="entry name" value="Helicase_C-like"/>
</dbReference>
<feature type="compositionally biased region" description="Basic and acidic residues" evidence="11">
    <location>
        <begin position="1256"/>
        <end position="1266"/>
    </location>
</feature>
<protein>
    <submittedName>
        <fullName evidence="15">Chromodomain helicase DNA binding protein 2</fullName>
    </submittedName>
</protein>
<dbReference type="Proteomes" id="UP000694546">
    <property type="component" value="Chromosome 9"/>
</dbReference>
<dbReference type="InterPro" id="IPR023780">
    <property type="entry name" value="Chromo_domain"/>
</dbReference>
<dbReference type="SMART" id="SM00490">
    <property type="entry name" value="HELICc"/>
    <property type="match status" value="1"/>
</dbReference>
<keyword evidence="2" id="KW-0677">Repeat</keyword>
<dbReference type="InterPro" id="IPR049730">
    <property type="entry name" value="SNF2/RAD54-like_C"/>
</dbReference>
<dbReference type="InterPro" id="IPR025260">
    <property type="entry name" value="CHD1-like_C"/>
</dbReference>
<dbReference type="Gene3D" id="1.10.10.60">
    <property type="entry name" value="Homeodomain-like"/>
    <property type="match status" value="1"/>
</dbReference>
<evidence type="ECO:0000259" key="13">
    <source>
        <dbReference type="PROSITE" id="PS51192"/>
    </source>
</evidence>
<feature type="compositionally biased region" description="Polar residues" evidence="11">
    <location>
        <begin position="1273"/>
        <end position="1293"/>
    </location>
</feature>
<feature type="compositionally biased region" description="Low complexity" evidence="11">
    <location>
        <begin position="1362"/>
        <end position="1373"/>
    </location>
</feature>
<feature type="compositionally biased region" description="Basic and acidic residues" evidence="11">
    <location>
        <begin position="1446"/>
        <end position="1455"/>
    </location>
</feature>
<dbReference type="Pfam" id="PF18375">
    <property type="entry name" value="CDH1_2_SANT_HL1"/>
    <property type="match status" value="1"/>
</dbReference>
<dbReference type="PROSITE" id="PS51194">
    <property type="entry name" value="HELICASE_CTER"/>
    <property type="match status" value="1"/>
</dbReference>
<dbReference type="SUPFAM" id="SSF54160">
    <property type="entry name" value="Chromo domain-like"/>
    <property type="match status" value="2"/>
</dbReference>
<dbReference type="GO" id="GO:0140658">
    <property type="term" value="F:ATP-dependent chromatin remodeler activity"/>
    <property type="evidence" value="ECO:0007669"/>
    <property type="project" value="TreeGrafter"/>
</dbReference>
<dbReference type="SMART" id="SM00487">
    <property type="entry name" value="DEXDc"/>
    <property type="match status" value="1"/>
</dbReference>
<feature type="compositionally biased region" description="Basic and acidic residues" evidence="11">
    <location>
        <begin position="1313"/>
        <end position="1327"/>
    </location>
</feature>
<dbReference type="InterPro" id="IPR038718">
    <property type="entry name" value="SNF2-like_sf"/>
</dbReference>
<dbReference type="CDD" id="cd18793">
    <property type="entry name" value="SF2_C_SNF"/>
    <property type="match status" value="1"/>
</dbReference>
<dbReference type="GO" id="GO:0000785">
    <property type="term" value="C:chromatin"/>
    <property type="evidence" value="ECO:0007669"/>
    <property type="project" value="TreeGrafter"/>
</dbReference>
<dbReference type="InterPro" id="IPR000953">
    <property type="entry name" value="Chromo/chromo_shadow_dom"/>
</dbReference>
<dbReference type="Pfam" id="PF23588">
    <property type="entry name" value="HTH_CHD1_Hrp3"/>
    <property type="match status" value="1"/>
</dbReference>
<feature type="region of interest" description="Disordered" evidence="11">
    <location>
        <begin position="1252"/>
        <end position="1499"/>
    </location>
</feature>
<evidence type="ECO:0000256" key="1">
    <source>
        <dbReference type="ARBA" id="ARBA00004123"/>
    </source>
</evidence>
<organism evidence="15 16">
    <name type="scientific">Gadus morhua</name>
    <name type="common">Atlantic cod</name>
    <dbReference type="NCBI Taxonomy" id="8049"/>
    <lineage>
        <taxon>Eukaryota</taxon>
        <taxon>Metazoa</taxon>
        <taxon>Chordata</taxon>
        <taxon>Craniata</taxon>
        <taxon>Vertebrata</taxon>
        <taxon>Euteleostomi</taxon>
        <taxon>Actinopterygii</taxon>
        <taxon>Neopterygii</taxon>
        <taxon>Teleostei</taxon>
        <taxon>Neoteleostei</taxon>
        <taxon>Acanthomorphata</taxon>
        <taxon>Zeiogadaria</taxon>
        <taxon>Gadariae</taxon>
        <taxon>Gadiformes</taxon>
        <taxon>Gadoidei</taxon>
        <taxon>Gadidae</taxon>
        <taxon>Gadus</taxon>
    </lineage>
</organism>
<dbReference type="GO" id="GO:0042393">
    <property type="term" value="F:histone binding"/>
    <property type="evidence" value="ECO:0007669"/>
    <property type="project" value="TreeGrafter"/>
</dbReference>
<evidence type="ECO:0000256" key="2">
    <source>
        <dbReference type="ARBA" id="ARBA00022737"/>
    </source>
</evidence>
<dbReference type="PANTHER" id="PTHR45623:SF19">
    <property type="entry name" value="CHROMODOMAIN-HELICASE-DNA-BINDING PROTEIN 2"/>
    <property type="match status" value="1"/>
</dbReference>
<dbReference type="Gene3D" id="3.40.50.300">
    <property type="entry name" value="P-loop containing nucleotide triphosphate hydrolases"/>
    <property type="match status" value="1"/>
</dbReference>
<dbReference type="Pfam" id="PF00385">
    <property type="entry name" value="Chromo"/>
    <property type="match status" value="2"/>
</dbReference>
<feature type="compositionally biased region" description="Basic and acidic residues" evidence="11">
    <location>
        <begin position="1430"/>
        <end position="1439"/>
    </location>
</feature>
<evidence type="ECO:0000259" key="12">
    <source>
        <dbReference type="PROSITE" id="PS50013"/>
    </source>
</evidence>
<evidence type="ECO:0000256" key="4">
    <source>
        <dbReference type="ARBA" id="ARBA00022801"/>
    </source>
</evidence>
<keyword evidence="8" id="KW-0804">Transcription</keyword>
<evidence type="ECO:0000256" key="11">
    <source>
        <dbReference type="SAM" id="MobiDB-lite"/>
    </source>
</evidence>
<dbReference type="GO" id="GO:0034728">
    <property type="term" value="P:nucleosome organization"/>
    <property type="evidence" value="ECO:0007669"/>
    <property type="project" value="TreeGrafter"/>
</dbReference>
<dbReference type="PROSITE" id="PS51192">
    <property type="entry name" value="HELICASE_ATP_BIND_1"/>
    <property type="match status" value="1"/>
</dbReference>
<evidence type="ECO:0000313" key="15">
    <source>
        <dbReference type="Ensembl" id="ENSGMOP00000046378.1"/>
    </source>
</evidence>
<evidence type="ECO:0000256" key="5">
    <source>
        <dbReference type="ARBA" id="ARBA00022840"/>
    </source>
</evidence>
<feature type="domain" description="Helicase ATP-binding" evidence="13">
    <location>
        <begin position="203"/>
        <end position="373"/>
    </location>
</feature>
<dbReference type="InterPro" id="IPR027417">
    <property type="entry name" value="P-loop_NTPase"/>
</dbReference>
<feature type="compositionally biased region" description="Basic residues" evidence="11">
    <location>
        <begin position="823"/>
        <end position="833"/>
    </location>
</feature>
<evidence type="ECO:0000256" key="8">
    <source>
        <dbReference type="ARBA" id="ARBA00023163"/>
    </source>
</evidence>
<dbReference type="Gene3D" id="6.10.140.1440">
    <property type="match status" value="1"/>
</dbReference>
<evidence type="ECO:0000259" key="14">
    <source>
        <dbReference type="PROSITE" id="PS51194"/>
    </source>
</evidence>